<dbReference type="EMBL" id="JAQQWK010000002">
    <property type="protein sequence ID" value="KAK8051113.1"/>
    <property type="molecule type" value="Genomic_DNA"/>
</dbReference>
<protein>
    <submittedName>
        <fullName evidence="1">Uncharacterized protein</fullName>
    </submittedName>
</protein>
<organism evidence="1 2">
    <name type="scientific">Apiospora rasikravindrae</name>
    <dbReference type="NCBI Taxonomy" id="990691"/>
    <lineage>
        <taxon>Eukaryota</taxon>
        <taxon>Fungi</taxon>
        <taxon>Dikarya</taxon>
        <taxon>Ascomycota</taxon>
        <taxon>Pezizomycotina</taxon>
        <taxon>Sordariomycetes</taxon>
        <taxon>Xylariomycetidae</taxon>
        <taxon>Amphisphaeriales</taxon>
        <taxon>Apiosporaceae</taxon>
        <taxon>Apiospora</taxon>
    </lineage>
</organism>
<comment type="caution">
    <text evidence="1">The sequence shown here is derived from an EMBL/GenBank/DDBJ whole genome shotgun (WGS) entry which is preliminary data.</text>
</comment>
<dbReference type="Proteomes" id="UP001444661">
    <property type="component" value="Unassembled WGS sequence"/>
</dbReference>
<evidence type="ECO:0000313" key="2">
    <source>
        <dbReference type="Proteomes" id="UP001444661"/>
    </source>
</evidence>
<sequence>MLASVSLPLERRGCVRASIPLVLPTAAGLYDLGFYDTVAEIHSGNGCAESSFIWPIPSVAMAPTARHLIATTSGHKELHGHVQLSRVPR</sequence>
<reference evidence="1 2" key="1">
    <citation type="submission" date="2023-01" db="EMBL/GenBank/DDBJ databases">
        <title>Analysis of 21 Apiospora genomes using comparative genomics revels a genus with tremendous synthesis potential of carbohydrate active enzymes and secondary metabolites.</title>
        <authorList>
            <person name="Sorensen T."/>
        </authorList>
    </citation>
    <scope>NUCLEOTIDE SEQUENCE [LARGE SCALE GENOMIC DNA]</scope>
    <source>
        <strain evidence="1 2">CBS 33761</strain>
    </source>
</reference>
<accession>A0ABR1TX24</accession>
<evidence type="ECO:0000313" key="1">
    <source>
        <dbReference type="EMBL" id="KAK8051113.1"/>
    </source>
</evidence>
<gene>
    <name evidence="1" type="ORF">PG993_002498</name>
</gene>
<proteinExistence type="predicted"/>
<keyword evidence="2" id="KW-1185">Reference proteome</keyword>
<name>A0ABR1TX24_9PEZI</name>